<evidence type="ECO:0000313" key="1">
    <source>
        <dbReference type="EMBL" id="MBH5147958.1"/>
    </source>
</evidence>
<protein>
    <submittedName>
        <fullName evidence="1">Uncharacterized protein</fullName>
    </submittedName>
</protein>
<dbReference type="RefSeq" id="WP_232253580.1">
    <property type="nucleotide sequence ID" value="NZ_JAECSB010000105.1"/>
</dbReference>
<dbReference type="EMBL" id="JAECSB010000105">
    <property type="protein sequence ID" value="MBH5147958.1"/>
    <property type="molecule type" value="Genomic_DNA"/>
</dbReference>
<keyword evidence="2" id="KW-1185">Reference proteome</keyword>
<sequence>MLYPNHPDADLRLKALREKVSLIRLPRGLNWEYPAFQFDIAARAVIPIAAYANVDLKAETDPWGALAWWETPIRIAGAQTPLELLARGQLTTRLVDILTAMRRQAM</sequence>
<dbReference type="AlphaFoldDB" id="A0A8I1A4R3"/>
<comment type="caution">
    <text evidence="1">The sequence shown here is derived from an EMBL/GenBank/DDBJ whole genome shotgun (WGS) entry which is preliminary data.</text>
</comment>
<gene>
    <name evidence="1" type="ORF">I3517_35740</name>
</gene>
<evidence type="ECO:0000313" key="2">
    <source>
        <dbReference type="Proteomes" id="UP000627573"/>
    </source>
</evidence>
<reference evidence="1 2" key="1">
    <citation type="submission" date="2020-12" db="EMBL/GenBank/DDBJ databases">
        <title>Draft genome sequence of furan degrading bacterial strain FUR100.</title>
        <authorList>
            <person name="Woiski C."/>
        </authorList>
    </citation>
    <scope>NUCLEOTIDE SEQUENCE [LARGE SCALE GENOMIC DNA]</scope>
    <source>
        <strain evidence="1 2">FUR100</strain>
    </source>
</reference>
<dbReference type="Proteomes" id="UP000627573">
    <property type="component" value="Unassembled WGS sequence"/>
</dbReference>
<organism evidence="1 2">
    <name type="scientific">Rhodococcus erythropolis</name>
    <name type="common">Arthrobacter picolinophilus</name>
    <dbReference type="NCBI Taxonomy" id="1833"/>
    <lineage>
        <taxon>Bacteria</taxon>
        <taxon>Bacillati</taxon>
        <taxon>Actinomycetota</taxon>
        <taxon>Actinomycetes</taxon>
        <taxon>Mycobacteriales</taxon>
        <taxon>Nocardiaceae</taxon>
        <taxon>Rhodococcus</taxon>
        <taxon>Rhodococcus erythropolis group</taxon>
    </lineage>
</organism>
<proteinExistence type="predicted"/>
<name>A0A8I1A4R3_RHOER</name>
<accession>A0A8I1A4R3</accession>